<feature type="binding site" evidence="5">
    <location>
        <begin position="277"/>
        <end position="281"/>
    </location>
    <ligand>
        <name>ATP</name>
        <dbReference type="ChEBI" id="CHEBI:30616"/>
    </ligand>
</feature>
<feature type="domain" description="RNA 3'-terminal phosphate cyclase insert" evidence="8">
    <location>
        <begin position="184"/>
        <end position="268"/>
    </location>
</feature>
<dbReference type="InterPro" id="IPR013792">
    <property type="entry name" value="RNA3'P_cycl/enolpyr_Trfase_a/b"/>
</dbReference>
<keyword evidence="5" id="KW-0963">Cytoplasm</keyword>
<evidence type="ECO:0000259" key="8">
    <source>
        <dbReference type="Pfam" id="PF05189"/>
    </source>
</evidence>
<feature type="binding site" evidence="5">
    <location>
        <position position="100"/>
    </location>
    <ligand>
        <name>ATP</name>
        <dbReference type="ChEBI" id="CHEBI:30616"/>
    </ligand>
</feature>
<dbReference type="PROSITE" id="PS01287">
    <property type="entry name" value="RTC"/>
    <property type="match status" value="1"/>
</dbReference>
<dbReference type="InterPro" id="IPR037136">
    <property type="entry name" value="RNA3'_phos_cyclase_dom_sf"/>
</dbReference>
<evidence type="ECO:0000256" key="6">
    <source>
        <dbReference type="NCBIfam" id="TIGR03399"/>
    </source>
</evidence>
<dbReference type="PIRSF" id="PIRSF005378">
    <property type="entry name" value="RNA3'_term_phos_cycl_euk"/>
    <property type="match status" value="1"/>
</dbReference>
<dbReference type="GO" id="GO:0005737">
    <property type="term" value="C:cytoplasm"/>
    <property type="evidence" value="ECO:0007669"/>
    <property type="project" value="UniProtKB-SubCell"/>
</dbReference>
<dbReference type="NCBIfam" id="TIGR03399">
    <property type="entry name" value="RNA_3prim_cycl"/>
    <property type="match status" value="1"/>
</dbReference>
<dbReference type="Pfam" id="PF05189">
    <property type="entry name" value="RTC_insert"/>
    <property type="match status" value="1"/>
</dbReference>
<dbReference type="GO" id="GO:0006396">
    <property type="term" value="P:RNA processing"/>
    <property type="evidence" value="ECO:0007669"/>
    <property type="project" value="UniProtKB-UniRule"/>
</dbReference>
<dbReference type="Proteomes" id="UP000002613">
    <property type="component" value="Chromosome"/>
</dbReference>
<dbReference type="InterPro" id="IPR020719">
    <property type="entry name" value="RNA3'_term_phos_cycl-like_CS"/>
</dbReference>
<dbReference type="HOGENOM" id="CLU_027882_0_0_2"/>
<dbReference type="GO" id="GO:0005524">
    <property type="term" value="F:ATP binding"/>
    <property type="evidence" value="ECO:0007669"/>
    <property type="project" value="UniProtKB-KW"/>
</dbReference>
<dbReference type="SUPFAM" id="SSF55205">
    <property type="entry name" value="EPT/RTPC-like"/>
    <property type="match status" value="1"/>
</dbReference>
<dbReference type="InterPro" id="IPR036553">
    <property type="entry name" value="RPTC_insert"/>
</dbReference>
<dbReference type="KEGG" id="fpl:Ferp_1612"/>
<dbReference type="CDD" id="cd00874">
    <property type="entry name" value="RNA_Cyclase_Class_II"/>
    <property type="match status" value="1"/>
</dbReference>
<dbReference type="Gene3D" id="3.30.360.20">
    <property type="entry name" value="RNA 3'-terminal phosphate cyclase, insert domain"/>
    <property type="match status" value="1"/>
</dbReference>
<sequence length="335" mass="36429">MIKIDGSYGEGGGQILRTAIALSCLTGEAVEIYNIRAKRPKPGLMAQHLKGIEAAKRISDAEVEGLRIGSTRVVFKPRSLKGGNFRIDIGTAGSVTLILQTVLLPSLAADGETTLEIRGGTDVNWSPTADYFMNVTLPALRELGVEAEFELIKRGYYPKGGGEVRVKVTPSKLFGKTFEKKDCDKVLGVSHASNLPEHVPKRQAEAAKRVLREAGFDAEIKIEVRREFSTGSGITLWCGYKGGSSLGEKGKRAEIVGEEAAKEILSELSTDFAFDKHLADQVMVFAAVAKGETFYTTSQITMHAVSNKYVIEKFFGECIKFEGNSVRIFGNDILS</sequence>
<protein>
    <recommendedName>
        <fullName evidence="2 5">RNA 3'-terminal phosphate cyclase</fullName>
        <shortName evidence="5">RNA cyclase</shortName>
        <shortName evidence="5">RNA-3'-phosphate cyclase</shortName>
        <ecNumber evidence="5 6">6.5.1.4</ecNumber>
    </recommendedName>
</protein>
<feature type="domain" description="RNA 3'-terminal phosphate cyclase" evidence="7">
    <location>
        <begin position="8"/>
        <end position="319"/>
    </location>
</feature>
<dbReference type="EMBL" id="CP001899">
    <property type="protein sequence ID" value="ADC65761.1"/>
    <property type="molecule type" value="Genomic_DNA"/>
</dbReference>
<comment type="subcellular location">
    <subcellularLocation>
        <location evidence="5">Cytoplasm</location>
    </subcellularLocation>
</comment>
<keyword evidence="5" id="KW-0067">ATP-binding</keyword>
<dbReference type="Gene3D" id="3.65.10.20">
    <property type="entry name" value="RNA 3'-terminal phosphate cyclase domain"/>
    <property type="match status" value="1"/>
</dbReference>
<dbReference type="AlphaFoldDB" id="D3RZ48"/>
<dbReference type="PANTHER" id="PTHR11096:SF0">
    <property type="entry name" value="RNA 3'-TERMINAL PHOSPHATE CYCLASE"/>
    <property type="match status" value="1"/>
</dbReference>
<evidence type="ECO:0000256" key="3">
    <source>
        <dbReference type="ARBA" id="ARBA00022598"/>
    </source>
</evidence>
<dbReference type="eggNOG" id="arCOG04125">
    <property type="taxonomic scope" value="Archaea"/>
</dbReference>
<evidence type="ECO:0000256" key="1">
    <source>
        <dbReference type="ARBA" id="ARBA00009206"/>
    </source>
</evidence>
<dbReference type="OrthoDB" id="7994at2157"/>
<dbReference type="HAMAP" id="MF_00200">
    <property type="entry name" value="RTC"/>
    <property type="match status" value="1"/>
</dbReference>
<proteinExistence type="inferred from homology"/>
<evidence type="ECO:0000256" key="5">
    <source>
        <dbReference type="HAMAP-Rule" id="MF_00200"/>
    </source>
</evidence>
<evidence type="ECO:0000256" key="2">
    <source>
        <dbReference type="ARBA" id="ARBA00021428"/>
    </source>
</evidence>
<dbReference type="GeneID" id="8779133"/>
<dbReference type="InterPro" id="IPR000228">
    <property type="entry name" value="RNA3'_term_phos_cyc"/>
</dbReference>
<dbReference type="FunFam" id="3.30.360.20:FF:000002">
    <property type="entry name" value="RNA terminal phosphate cyclase-like 1"/>
    <property type="match status" value="1"/>
</dbReference>
<dbReference type="InterPro" id="IPR017770">
    <property type="entry name" value="RNA3'_term_phos_cyc_type_1"/>
</dbReference>
<dbReference type="EC" id="6.5.1.4" evidence="5 6"/>
<evidence type="ECO:0000259" key="7">
    <source>
        <dbReference type="Pfam" id="PF01137"/>
    </source>
</evidence>
<evidence type="ECO:0000256" key="4">
    <source>
        <dbReference type="ARBA" id="ARBA00022741"/>
    </source>
</evidence>
<evidence type="ECO:0000313" key="9">
    <source>
        <dbReference type="EMBL" id="ADC65761.1"/>
    </source>
</evidence>
<evidence type="ECO:0000313" key="10">
    <source>
        <dbReference type="Proteomes" id="UP000002613"/>
    </source>
</evidence>
<keyword evidence="10" id="KW-1185">Reference proteome</keyword>
<organism evidence="9 10">
    <name type="scientific">Ferroglobus placidus (strain DSM 10642 / AEDII12DO)</name>
    <dbReference type="NCBI Taxonomy" id="589924"/>
    <lineage>
        <taxon>Archaea</taxon>
        <taxon>Methanobacteriati</taxon>
        <taxon>Methanobacteriota</taxon>
        <taxon>Archaeoglobi</taxon>
        <taxon>Archaeoglobales</taxon>
        <taxon>Archaeoglobaceae</taxon>
        <taxon>Ferroglobus</taxon>
    </lineage>
</organism>
<reference evidence="10" key="1">
    <citation type="submission" date="2010-02" db="EMBL/GenBank/DDBJ databases">
        <title>Complete sequence of Ferroglobus placidus DSM 10642.</title>
        <authorList>
            <consortium name="US DOE Joint Genome Institute"/>
            <person name="Lucas S."/>
            <person name="Copeland A."/>
            <person name="Lapidus A."/>
            <person name="Cheng J.-F."/>
            <person name="Bruce D."/>
            <person name="Goodwin L."/>
            <person name="Pitluck S."/>
            <person name="Saunders E."/>
            <person name="Brettin T."/>
            <person name="Detter J.C."/>
            <person name="Han C."/>
            <person name="Tapia R."/>
            <person name="Larimer F."/>
            <person name="Land M."/>
            <person name="Hauser L."/>
            <person name="Kyrpides N."/>
            <person name="Ivanova N."/>
            <person name="Holmes D."/>
            <person name="Lovley D."/>
            <person name="Kyrpides N."/>
            <person name="Anderson I.J."/>
            <person name="Woyke T."/>
        </authorList>
    </citation>
    <scope>NUCLEOTIDE SEQUENCE [LARGE SCALE GENOMIC DNA]</scope>
    <source>
        <strain evidence="10">DSM 10642 / AEDII12DO</strain>
    </source>
</reference>
<keyword evidence="3 5" id="KW-0436">Ligase</keyword>
<dbReference type="InterPro" id="IPR023797">
    <property type="entry name" value="RNA3'_phos_cyclase_dom"/>
</dbReference>
<dbReference type="RefSeq" id="WP_012966101.1">
    <property type="nucleotide sequence ID" value="NC_013849.1"/>
</dbReference>
<feature type="active site" description="Tele-AMP-histidine intermediate" evidence="5">
    <location>
        <position position="303"/>
    </location>
</feature>
<accession>D3RZ48</accession>
<dbReference type="PaxDb" id="589924-Ferp_1612"/>
<dbReference type="Pfam" id="PF01137">
    <property type="entry name" value="RTC"/>
    <property type="match status" value="1"/>
</dbReference>
<name>D3RZ48_FERPA</name>
<keyword evidence="4 5" id="KW-0547">Nucleotide-binding</keyword>
<gene>
    <name evidence="5" type="primary">rtcA</name>
    <name evidence="9" type="ordered locus">Ferp_1612</name>
</gene>
<comment type="function">
    <text evidence="5">Catalyzes the conversion of 3'-phosphate to a 2',3'-cyclic phosphodiester at the end of RNA. The mechanism of action of the enzyme occurs in 3 steps: (A) adenylation of the enzyme by ATP; (B) transfer of adenylate to an RNA-N3'P to produce RNA-N3'PP5'A; (C) and attack of the adjacent 2'-hydroxyl on the 3'-phosphorus in the diester linkage to produce the cyclic end product. The biological role of this enzyme is unknown but it is likely to function in some aspects of cellular RNA processing.</text>
</comment>
<comment type="catalytic activity">
    <reaction evidence="5">
        <text>a 3'-end 3'-phospho-ribonucleotide-RNA + ATP = a 3'-end 2',3'-cyclophospho-ribonucleotide-RNA + AMP + diphosphate</text>
        <dbReference type="Rhea" id="RHEA:23976"/>
        <dbReference type="Rhea" id="RHEA-COMP:10463"/>
        <dbReference type="Rhea" id="RHEA-COMP:10464"/>
        <dbReference type="ChEBI" id="CHEBI:30616"/>
        <dbReference type="ChEBI" id="CHEBI:33019"/>
        <dbReference type="ChEBI" id="CHEBI:83062"/>
        <dbReference type="ChEBI" id="CHEBI:83064"/>
        <dbReference type="ChEBI" id="CHEBI:456215"/>
        <dbReference type="EC" id="6.5.1.4"/>
    </reaction>
</comment>
<dbReference type="InterPro" id="IPR013791">
    <property type="entry name" value="RNA3'-term_phos_cycl_insert"/>
</dbReference>
<dbReference type="STRING" id="589924.Ferp_1612"/>
<reference evidence="9 10" key="2">
    <citation type="journal article" date="2011" name="Stand. Genomic Sci.">
        <title>Complete genome sequence of Ferroglobus placidus AEDII12DO.</title>
        <authorList>
            <person name="Anderson I."/>
            <person name="Risso C."/>
            <person name="Holmes D."/>
            <person name="Lucas S."/>
            <person name="Copeland A."/>
            <person name="Lapidus A."/>
            <person name="Cheng J.F."/>
            <person name="Bruce D."/>
            <person name="Goodwin L."/>
            <person name="Pitluck S."/>
            <person name="Saunders E."/>
            <person name="Brettin T."/>
            <person name="Detter J.C."/>
            <person name="Han C."/>
            <person name="Tapia R."/>
            <person name="Larimer F."/>
            <person name="Land M."/>
            <person name="Hauser L."/>
            <person name="Woyke T."/>
            <person name="Lovley D."/>
            <person name="Kyrpides N."/>
            <person name="Ivanova N."/>
        </authorList>
    </citation>
    <scope>NUCLEOTIDE SEQUENCE [LARGE SCALE GENOMIC DNA]</scope>
    <source>
        <strain evidence="10">DSM 10642 / AEDII12DO</strain>
    </source>
</reference>
<comment type="similarity">
    <text evidence="1 5">Belongs to the RNA 3'-terminal cyclase family. Type 1 subfamily.</text>
</comment>
<dbReference type="PANTHER" id="PTHR11096">
    <property type="entry name" value="RNA 3' TERMINAL PHOSPHATE CYCLASE"/>
    <property type="match status" value="1"/>
</dbReference>
<dbReference type="GO" id="GO:0003963">
    <property type="term" value="F:RNA-3'-phosphate cyclase activity"/>
    <property type="evidence" value="ECO:0007669"/>
    <property type="project" value="UniProtKB-UniRule"/>
</dbReference>